<evidence type="ECO:0000313" key="2">
    <source>
        <dbReference type="EMBL" id="RWQ94289.1"/>
    </source>
</evidence>
<reference evidence="2 3" key="1">
    <citation type="journal article" date="2018" name="Front. Microbiol.">
        <title>Genomic and genetic insights into a cosmopolitan fungus, Paecilomyces variotii (Eurotiales).</title>
        <authorList>
            <person name="Urquhart A.S."/>
            <person name="Mondo S.J."/>
            <person name="Makela M.R."/>
            <person name="Hane J.K."/>
            <person name="Wiebenga A."/>
            <person name="He G."/>
            <person name="Mihaltcheva S."/>
            <person name="Pangilinan J."/>
            <person name="Lipzen A."/>
            <person name="Barry K."/>
            <person name="de Vries R.P."/>
            <person name="Grigoriev I.V."/>
            <person name="Idnurm A."/>
        </authorList>
    </citation>
    <scope>NUCLEOTIDE SEQUENCE [LARGE SCALE GENOMIC DNA]</scope>
    <source>
        <strain evidence="2 3">CBS 101075</strain>
    </source>
</reference>
<dbReference type="PROSITE" id="PS50181">
    <property type="entry name" value="FBOX"/>
    <property type="match status" value="1"/>
</dbReference>
<dbReference type="AlphaFoldDB" id="A0A443HR73"/>
<dbReference type="Pfam" id="PF12937">
    <property type="entry name" value="F-box-like"/>
    <property type="match status" value="1"/>
</dbReference>
<dbReference type="CDD" id="cd09917">
    <property type="entry name" value="F-box_SF"/>
    <property type="match status" value="1"/>
</dbReference>
<dbReference type="RefSeq" id="XP_028483934.1">
    <property type="nucleotide sequence ID" value="XM_028627385.1"/>
</dbReference>
<dbReference type="InterPro" id="IPR001810">
    <property type="entry name" value="F-box_dom"/>
</dbReference>
<accession>A0A443HR73</accession>
<gene>
    <name evidence="2" type="ORF">C8Q69DRAFT_322760</name>
</gene>
<sequence length="516" mass="58428">MAEDLNSTALDIITAFEALDTKKARRTAYHGILDLLDLDEWREVKERAESKSLKRDILGSLPVELVARICQLLGLADIVALQSVSTRWHELLSSPVIYRTALRSHGINGPYDRFSDQEMHSIFVRHAKRRLRLELGRPYSEAFYPALLGRLGSENVVAYCDGRLLWADRDQDDGPFGLALLSLTTGTLSRFFTEEREVPFHVAVSDSAVAMISMRGNCFVANFTTSEEACLRLPSAGVYYFTMSGDRVAVITRNCHLSFWDLKSKVTREFKLDVLPLCVAIHPTEDRFTTLHLEHDGVSCNSYHLHDTAVDELVVTHYDVTGTTITRHQPSTVLRPFPENTRASTMYRRVDSAACNIGVLHIAPENQPDKPNLMWISYDPTTDKISTRFVDKKSSDTFLGSFTGWRATHVSNNLVYYISPQRGGWDEDAGPYILNLDTGLVHEPMDISLLRTQQTLEETIINDDTPTDWLDRPMNVLLRTFGDDPFFGWATQTGFKIYCFDEDIDMSWAQTIPQQG</sequence>
<dbReference type="Gene3D" id="1.20.1280.50">
    <property type="match status" value="1"/>
</dbReference>
<dbReference type="GeneID" id="39596662"/>
<protein>
    <recommendedName>
        <fullName evidence="1">F-box domain-containing protein</fullName>
    </recommendedName>
</protein>
<dbReference type="InterPro" id="IPR036047">
    <property type="entry name" value="F-box-like_dom_sf"/>
</dbReference>
<proteinExistence type="predicted"/>
<dbReference type="SUPFAM" id="SSF81383">
    <property type="entry name" value="F-box domain"/>
    <property type="match status" value="1"/>
</dbReference>
<dbReference type="SUPFAM" id="SSF69322">
    <property type="entry name" value="Tricorn protease domain 2"/>
    <property type="match status" value="1"/>
</dbReference>
<feature type="domain" description="F-box" evidence="1">
    <location>
        <begin position="55"/>
        <end position="101"/>
    </location>
</feature>
<dbReference type="VEuPathDB" id="FungiDB:C8Q69DRAFT_322760"/>
<evidence type="ECO:0000313" key="3">
    <source>
        <dbReference type="Proteomes" id="UP000283841"/>
    </source>
</evidence>
<name>A0A443HR73_BYSSP</name>
<evidence type="ECO:0000259" key="1">
    <source>
        <dbReference type="PROSITE" id="PS50181"/>
    </source>
</evidence>
<dbReference type="Proteomes" id="UP000283841">
    <property type="component" value="Unassembled WGS sequence"/>
</dbReference>
<organism evidence="2 3">
    <name type="scientific">Byssochlamys spectabilis</name>
    <name type="common">Paecilomyces variotii</name>
    <dbReference type="NCBI Taxonomy" id="264951"/>
    <lineage>
        <taxon>Eukaryota</taxon>
        <taxon>Fungi</taxon>
        <taxon>Dikarya</taxon>
        <taxon>Ascomycota</taxon>
        <taxon>Pezizomycotina</taxon>
        <taxon>Eurotiomycetes</taxon>
        <taxon>Eurotiomycetidae</taxon>
        <taxon>Eurotiales</taxon>
        <taxon>Thermoascaceae</taxon>
        <taxon>Paecilomyces</taxon>
    </lineage>
</organism>
<keyword evidence="3" id="KW-1185">Reference proteome</keyword>
<dbReference type="EMBL" id="RCNU01000008">
    <property type="protein sequence ID" value="RWQ94289.1"/>
    <property type="molecule type" value="Genomic_DNA"/>
</dbReference>
<dbReference type="SMART" id="SM00256">
    <property type="entry name" value="FBOX"/>
    <property type="match status" value="1"/>
</dbReference>
<comment type="caution">
    <text evidence="2">The sequence shown here is derived from an EMBL/GenBank/DDBJ whole genome shotgun (WGS) entry which is preliminary data.</text>
</comment>
<dbReference type="STRING" id="264951.A0A443HR73"/>